<evidence type="ECO:0000256" key="6">
    <source>
        <dbReference type="ARBA" id="ARBA00034528"/>
    </source>
</evidence>
<evidence type="ECO:0000313" key="9">
    <source>
        <dbReference type="Proteomes" id="UP001652564"/>
    </source>
</evidence>
<dbReference type="InterPro" id="IPR020946">
    <property type="entry name" value="Flavin_mOase-like"/>
</dbReference>
<dbReference type="Gene3D" id="3.50.50.60">
    <property type="entry name" value="FAD/NAD(P)-binding domain"/>
    <property type="match status" value="2"/>
</dbReference>
<dbReference type="RefSeq" id="WP_263738760.1">
    <property type="nucleotide sequence ID" value="NZ_JAOWKZ010000001.1"/>
</dbReference>
<dbReference type="PRINTS" id="PR00370">
    <property type="entry name" value="FMOXYGENASE"/>
</dbReference>
<keyword evidence="9" id="KW-1185">Reference proteome</keyword>
<gene>
    <name evidence="8" type="ORF">OEZ71_04725</name>
</gene>
<comment type="similarity">
    <text evidence="1">Belongs to the FMO family.</text>
</comment>
<comment type="caution">
    <text evidence="8">The sequence shown here is derived from an EMBL/GenBank/DDBJ whole genome shotgun (WGS) entry which is preliminary data.</text>
</comment>
<dbReference type="InterPro" id="IPR036188">
    <property type="entry name" value="FAD/NAD-bd_sf"/>
</dbReference>
<dbReference type="PIRSF" id="PIRSF000332">
    <property type="entry name" value="FMO"/>
    <property type="match status" value="1"/>
</dbReference>
<dbReference type="InterPro" id="IPR000960">
    <property type="entry name" value="Flavin_mOase"/>
</dbReference>
<evidence type="ECO:0000256" key="4">
    <source>
        <dbReference type="ARBA" id="ARBA00022857"/>
    </source>
</evidence>
<dbReference type="InterPro" id="IPR050346">
    <property type="entry name" value="FMO-like"/>
</dbReference>
<accession>A0ABT2ZKE1</accession>
<keyword evidence="3" id="KW-0274">FAD</keyword>
<keyword evidence="5" id="KW-0560">Oxidoreductase</keyword>
<organism evidence="8 9">
    <name type="scientific">Albidovulum litorale</name>
    <dbReference type="NCBI Taxonomy" id="2984134"/>
    <lineage>
        <taxon>Bacteria</taxon>
        <taxon>Pseudomonadati</taxon>
        <taxon>Pseudomonadota</taxon>
        <taxon>Alphaproteobacteria</taxon>
        <taxon>Rhodobacterales</taxon>
        <taxon>Paracoccaceae</taxon>
        <taxon>Albidovulum</taxon>
    </lineage>
</organism>
<evidence type="ECO:0000256" key="1">
    <source>
        <dbReference type="ARBA" id="ARBA00009183"/>
    </source>
</evidence>
<dbReference type="Proteomes" id="UP001652564">
    <property type="component" value="Unassembled WGS sequence"/>
</dbReference>
<evidence type="ECO:0000313" key="8">
    <source>
        <dbReference type="EMBL" id="MCV2871594.1"/>
    </source>
</evidence>
<evidence type="ECO:0000256" key="2">
    <source>
        <dbReference type="ARBA" id="ARBA00022630"/>
    </source>
</evidence>
<dbReference type="PANTHER" id="PTHR23023">
    <property type="entry name" value="DIMETHYLANILINE MONOOXYGENASE"/>
    <property type="match status" value="1"/>
</dbReference>
<protein>
    <recommendedName>
        <fullName evidence="7">Trimethylamine monooxygenase</fullName>
        <ecNumber evidence="6">1.14.13.148</ecNumber>
    </recommendedName>
</protein>
<dbReference type="EMBL" id="JAOWKZ010000001">
    <property type="protein sequence ID" value="MCV2871594.1"/>
    <property type="molecule type" value="Genomic_DNA"/>
</dbReference>
<sequence>MTKRVAIIGAGPSGLAQLRAFQSAAKKGEDIPELVCFEKQANWGGLWNYTWRTGVDEHGEPVHGSMYRYLWSNGPKEGLEFADYSFEEHFGKQIASYPPRAVLFDYIEGRVKKAGVRDWIRFSTTVRNVTYDEATKKFTVTVHDLVNDHVYSEEFDNVIVASGHFSTPNVPYYPGFDTFNGRILHAHDFRDAREFIDKDILILGTSYSAEDIGSQCWKYGCKSVTVAHRTAPMGFKWPSNWKEVPALVKVEGRTATFKDGTTGDFDAIILCTGYKHHFPFLPDDLRLKTANRLATADLYKGVVWVHNPKLFYLGMQDQWFTFNMFDAQAWWVRDVILGRIEVPADKATLLADVEKRVADEDAGKDAHDAIHYQGDYVKELIAETDYPSFDVEGACQAFFEWKDHKKQDIMGFRNNSYRSVITGTMAPLHHTPWKDALDDSMESYLQNEVNAAVAKTA</sequence>
<dbReference type="SUPFAM" id="SSF51905">
    <property type="entry name" value="FAD/NAD(P)-binding domain"/>
    <property type="match status" value="2"/>
</dbReference>
<dbReference type="EC" id="1.14.13.148" evidence="6"/>
<proteinExistence type="inferred from homology"/>
<keyword evidence="4" id="KW-0521">NADP</keyword>
<name>A0ABT2ZKE1_9RHOB</name>
<keyword evidence="2" id="KW-0285">Flavoprotein</keyword>
<evidence type="ECO:0000256" key="5">
    <source>
        <dbReference type="ARBA" id="ARBA00023002"/>
    </source>
</evidence>
<dbReference type="Pfam" id="PF00743">
    <property type="entry name" value="FMO-like"/>
    <property type="match status" value="2"/>
</dbReference>
<evidence type="ECO:0000256" key="3">
    <source>
        <dbReference type="ARBA" id="ARBA00022827"/>
    </source>
</evidence>
<evidence type="ECO:0000256" key="7">
    <source>
        <dbReference type="ARBA" id="ARBA00035159"/>
    </source>
</evidence>
<reference evidence="8 9" key="1">
    <citation type="submission" date="2022-10" db="EMBL/GenBank/DDBJ databases">
        <title>Defluviimonas sp. nov., isolated from ocean surface sediments.</title>
        <authorList>
            <person name="He W."/>
            <person name="Wang L."/>
            <person name="Zhang D.-F."/>
        </authorList>
    </citation>
    <scope>NUCLEOTIDE SEQUENCE [LARGE SCALE GENOMIC DNA]</scope>
    <source>
        <strain evidence="8 9">WL0050</strain>
    </source>
</reference>